<comment type="caution">
    <text evidence="1">The sequence shown here is derived from an EMBL/GenBank/DDBJ whole genome shotgun (WGS) entry which is preliminary data.</text>
</comment>
<protein>
    <submittedName>
        <fullName evidence="1">Uncharacterized protein</fullName>
    </submittedName>
</protein>
<organism evidence="1 2">
    <name type="scientific">Panicum virgatum</name>
    <name type="common">Blackwell switchgrass</name>
    <dbReference type="NCBI Taxonomy" id="38727"/>
    <lineage>
        <taxon>Eukaryota</taxon>
        <taxon>Viridiplantae</taxon>
        <taxon>Streptophyta</taxon>
        <taxon>Embryophyta</taxon>
        <taxon>Tracheophyta</taxon>
        <taxon>Spermatophyta</taxon>
        <taxon>Magnoliopsida</taxon>
        <taxon>Liliopsida</taxon>
        <taxon>Poales</taxon>
        <taxon>Poaceae</taxon>
        <taxon>PACMAD clade</taxon>
        <taxon>Panicoideae</taxon>
        <taxon>Panicodae</taxon>
        <taxon>Paniceae</taxon>
        <taxon>Panicinae</taxon>
        <taxon>Panicum</taxon>
        <taxon>Panicum sect. Hiantes</taxon>
    </lineage>
</organism>
<name>A0A8T0S194_PANVG</name>
<dbReference type="Proteomes" id="UP000823388">
    <property type="component" value="Chromosome 5N"/>
</dbReference>
<reference evidence="1" key="1">
    <citation type="submission" date="2020-05" db="EMBL/GenBank/DDBJ databases">
        <title>WGS assembly of Panicum virgatum.</title>
        <authorList>
            <person name="Lovell J.T."/>
            <person name="Jenkins J."/>
            <person name="Shu S."/>
            <person name="Juenger T.E."/>
            <person name="Schmutz J."/>
        </authorList>
    </citation>
    <scope>NUCLEOTIDE SEQUENCE</scope>
    <source>
        <strain evidence="1">AP13</strain>
    </source>
</reference>
<dbReference type="EMBL" id="CM029046">
    <property type="protein sequence ID" value="KAG2591660.1"/>
    <property type="molecule type" value="Genomic_DNA"/>
</dbReference>
<sequence>MTTLPTSPTPASLATLRQAMGVSTTDLSAPTRSANLSGCMAMASSSSSSSSATTWPRADKHRGAAGTVRRAQLVLSRDAGWCGLRAWRRLLRRLAQETKCICSSPTAATGRHITFGYDAASYAKNFDDGRSTAPRCATPVVVVANGADNSSGN</sequence>
<dbReference type="OrthoDB" id="692779at2759"/>
<proteinExistence type="predicted"/>
<gene>
    <name evidence="1" type="ORF">PVAP13_5NG499600</name>
</gene>
<accession>A0A8T0S194</accession>
<evidence type="ECO:0000313" key="2">
    <source>
        <dbReference type="Proteomes" id="UP000823388"/>
    </source>
</evidence>
<evidence type="ECO:0000313" key="1">
    <source>
        <dbReference type="EMBL" id="KAG2591660.1"/>
    </source>
</evidence>
<dbReference type="AlphaFoldDB" id="A0A8T0S194"/>
<keyword evidence="2" id="KW-1185">Reference proteome</keyword>